<dbReference type="InterPro" id="IPR036188">
    <property type="entry name" value="FAD/NAD-bd_sf"/>
</dbReference>
<organism evidence="5 6">
    <name type="scientific">Candidatus Gottesmanbacteria bacterium GW2011_GWC2_39_8</name>
    <dbReference type="NCBI Taxonomy" id="1618450"/>
    <lineage>
        <taxon>Bacteria</taxon>
        <taxon>Candidatus Gottesmaniibacteriota</taxon>
    </lineage>
</organism>
<feature type="coiled-coil region" evidence="3">
    <location>
        <begin position="87"/>
        <end position="114"/>
    </location>
</feature>
<protein>
    <submittedName>
        <fullName evidence="5">Thioredoxin reductase</fullName>
    </submittedName>
</protein>
<dbReference type="InterPro" id="IPR023753">
    <property type="entry name" value="FAD/NAD-binding_dom"/>
</dbReference>
<evidence type="ECO:0000256" key="3">
    <source>
        <dbReference type="SAM" id="Coils"/>
    </source>
</evidence>
<comment type="caution">
    <text evidence="5">The sequence shown here is derived from an EMBL/GenBank/DDBJ whole genome shotgun (WGS) entry which is preliminary data.</text>
</comment>
<keyword evidence="1" id="KW-0285">Flavoprotein</keyword>
<evidence type="ECO:0000313" key="5">
    <source>
        <dbReference type="EMBL" id="KKR32461.1"/>
    </source>
</evidence>
<reference evidence="5 6" key="1">
    <citation type="journal article" date="2015" name="Nature">
        <title>rRNA introns, odd ribosomes, and small enigmatic genomes across a large radiation of phyla.</title>
        <authorList>
            <person name="Brown C.T."/>
            <person name="Hug L.A."/>
            <person name="Thomas B.C."/>
            <person name="Sharon I."/>
            <person name="Castelle C.J."/>
            <person name="Singh A."/>
            <person name="Wilkins M.J."/>
            <person name="Williams K.H."/>
            <person name="Banfield J.F."/>
        </authorList>
    </citation>
    <scope>NUCLEOTIDE SEQUENCE [LARGE SCALE GENOMIC DNA]</scope>
</reference>
<feature type="domain" description="FAD/NAD(P)-binding" evidence="4">
    <location>
        <begin position="6"/>
        <end position="337"/>
    </location>
</feature>
<name>A0A0G0Q513_9BACT</name>
<keyword evidence="3" id="KW-0175">Coiled coil</keyword>
<dbReference type="Gene3D" id="3.50.50.60">
    <property type="entry name" value="FAD/NAD(P)-binding domain"/>
    <property type="match status" value="2"/>
</dbReference>
<proteinExistence type="predicted"/>
<gene>
    <name evidence="5" type="ORF">UT63_C0043G0003</name>
</gene>
<evidence type="ECO:0000256" key="2">
    <source>
        <dbReference type="ARBA" id="ARBA00023002"/>
    </source>
</evidence>
<evidence type="ECO:0000313" key="6">
    <source>
        <dbReference type="Proteomes" id="UP000034539"/>
    </source>
</evidence>
<dbReference type="PRINTS" id="PR00368">
    <property type="entry name" value="FADPNR"/>
</dbReference>
<dbReference type="InterPro" id="IPR050097">
    <property type="entry name" value="Ferredoxin-NADP_redctase_2"/>
</dbReference>
<dbReference type="Pfam" id="PF07992">
    <property type="entry name" value="Pyr_redox_2"/>
    <property type="match status" value="1"/>
</dbReference>
<sequence>MMGKMYDLIIIGSGPAGFSASIYASCYKIPHLVLGKVLGGQMSLATYVLNYPGVYGVTGKELTQKMVEQVRKMGGEIITESVVKVSKMQRSKDANSLENRDENLEENYFEIETESGKKYEAKSIILATGMERRKLNVPGEVEYTGKGVFYCAVCEREFYEGKTVGIVGGSNSALQAAVQLSDLAKRVYVIYRGTELRGDPVWIDQMKNNPKIEVVYQTVVTEIVGDGKWVTGVRLNSPISTNNTNTLPPQRDPASGGTINEKMSEFNNFTMLQLDDLFVEIGGVPGSALAISLGVNIDEKGLIQVNDDLSTNIPGVFAAGDLVGNKLSLEQIVTASALGARAASSAYIFLKGQKAPTVWGESQIKR</sequence>
<dbReference type="Proteomes" id="UP000034539">
    <property type="component" value="Unassembled WGS sequence"/>
</dbReference>
<dbReference type="PRINTS" id="PR00469">
    <property type="entry name" value="PNDRDTASEII"/>
</dbReference>
<dbReference type="SUPFAM" id="SSF51905">
    <property type="entry name" value="FAD/NAD(P)-binding domain"/>
    <property type="match status" value="1"/>
</dbReference>
<dbReference type="PANTHER" id="PTHR48105">
    <property type="entry name" value="THIOREDOXIN REDUCTASE 1-RELATED-RELATED"/>
    <property type="match status" value="1"/>
</dbReference>
<dbReference type="AlphaFoldDB" id="A0A0G0Q513"/>
<keyword evidence="2" id="KW-0560">Oxidoreductase</keyword>
<dbReference type="EMBL" id="LBXN01000043">
    <property type="protein sequence ID" value="KKR32461.1"/>
    <property type="molecule type" value="Genomic_DNA"/>
</dbReference>
<accession>A0A0G0Q513</accession>
<evidence type="ECO:0000259" key="4">
    <source>
        <dbReference type="Pfam" id="PF07992"/>
    </source>
</evidence>
<evidence type="ECO:0000256" key="1">
    <source>
        <dbReference type="ARBA" id="ARBA00022630"/>
    </source>
</evidence>
<dbReference type="GO" id="GO:0016491">
    <property type="term" value="F:oxidoreductase activity"/>
    <property type="evidence" value="ECO:0007669"/>
    <property type="project" value="UniProtKB-KW"/>
</dbReference>